<dbReference type="Pfam" id="PF01844">
    <property type="entry name" value="HNH"/>
    <property type="match status" value="1"/>
</dbReference>
<gene>
    <name evidence="3" type="primary">ltrA</name>
    <name evidence="3" type="ORF">JJB74_25935</name>
</gene>
<dbReference type="GO" id="GO:0004519">
    <property type="term" value="F:endonuclease activity"/>
    <property type="evidence" value="ECO:0007669"/>
    <property type="project" value="InterPro"/>
</dbReference>
<comment type="caution">
    <text evidence="3">The sequence shown here is derived from an EMBL/GenBank/DDBJ whole genome shotgun (WGS) entry which is preliminary data.</text>
</comment>
<dbReference type="Proteomes" id="UP000622890">
    <property type="component" value="Unassembled WGS sequence"/>
</dbReference>
<dbReference type="SMART" id="SM00507">
    <property type="entry name" value="HNHc"/>
    <property type="match status" value="1"/>
</dbReference>
<keyword evidence="3" id="KW-0695">RNA-directed DNA polymerase</keyword>
<dbReference type="InterPro" id="IPR000477">
    <property type="entry name" value="RT_dom"/>
</dbReference>
<dbReference type="GO" id="GO:0003964">
    <property type="term" value="F:RNA-directed DNA polymerase activity"/>
    <property type="evidence" value="ECO:0007669"/>
    <property type="project" value="UniProtKB-KW"/>
</dbReference>
<comment type="similarity">
    <text evidence="1">Belongs to the bacterial reverse transcriptase family.</text>
</comment>
<dbReference type="RefSeq" id="WP_200596998.1">
    <property type="nucleotide sequence ID" value="NZ_JAEPBG010000017.1"/>
</dbReference>
<accession>A0A934SYM4</accession>
<evidence type="ECO:0000313" key="4">
    <source>
        <dbReference type="Proteomes" id="UP000622890"/>
    </source>
</evidence>
<dbReference type="InterPro" id="IPR003615">
    <property type="entry name" value="HNH_nuc"/>
</dbReference>
<dbReference type="InterPro" id="IPR051083">
    <property type="entry name" value="GrpII_Intron_Splice-Mob/Def"/>
</dbReference>
<dbReference type="PANTHER" id="PTHR34047">
    <property type="entry name" value="NUCLEAR INTRON MATURASE 1, MITOCHONDRIAL-RELATED"/>
    <property type="match status" value="1"/>
</dbReference>
<evidence type="ECO:0000256" key="1">
    <source>
        <dbReference type="ARBA" id="ARBA00034120"/>
    </source>
</evidence>
<dbReference type="EC" id="2.7.7.49" evidence="3"/>
<dbReference type="GO" id="GO:0003676">
    <property type="term" value="F:nucleic acid binding"/>
    <property type="evidence" value="ECO:0007669"/>
    <property type="project" value="InterPro"/>
</dbReference>
<dbReference type="Pfam" id="PF00078">
    <property type="entry name" value="RVT_1"/>
    <property type="match status" value="1"/>
</dbReference>
<keyword evidence="3" id="KW-0548">Nucleotidyltransferase</keyword>
<dbReference type="InterPro" id="IPR002711">
    <property type="entry name" value="HNH"/>
</dbReference>
<proteinExistence type="inferred from homology"/>
<dbReference type="AlphaFoldDB" id="A0A934SYM4"/>
<feature type="domain" description="Reverse transcriptase" evidence="2">
    <location>
        <begin position="93"/>
        <end position="326"/>
    </location>
</feature>
<dbReference type="InterPro" id="IPR030931">
    <property type="entry name" value="Group_II_RT_mat"/>
</dbReference>
<sequence length="556" mass="63986">MQATANGTEERTDWNATNWARAEQSVRNLRQRIFRASQQGDHRKAASLQKLMLRSHSNALVSVRRVTQVNAGKNTPGVDKVLVKTPEERARLVSLLGQYQPWRVKPARRVYIPKANGKMRPLGIPTMIDRAMQAVMKNALEPYWEAQFEISSYGFRPGRGCHDAIARIYNIARPNKRKKWVLDADIEGAFDNIGHEALLKALGPAPGRELIRQWLKAGYVEVGELHATEAGTPQGGVISPLLANIVFHGMEKALGVRYKTQGELVGPRALVRYADDFVVFCESESDAQAAKAEISAWFAERGLRLSPSKTRIVHLTDGFDFLGYNIRHYRAEKTSRSGWKLLIKPSRKSQEAIRKKLRDEWRSLKGHNVSQVLIRLNPIIRGWANYFRIGVSKHVFYTLDAFMFRRCVRYVKHRHPNKSFKWCREKYWGKLRRGRDNHWVFGDKRTNAHLLMFGWTPIVRHVLIQGRASPDDPSLQEYWSERRKVKIADLPPRQRDLAKKQKGLCPVCRTPLVNGEELHEHHQVWRSRGGGNERENIRLLHLYCHQQIHGAKARDA</sequence>
<reference evidence="3" key="1">
    <citation type="submission" date="2021-01" db="EMBL/GenBank/DDBJ databases">
        <title>Genome sequence of strain Noviherbaspirillum sp. DKR-6.</title>
        <authorList>
            <person name="Chaudhary D.K."/>
        </authorList>
    </citation>
    <scope>NUCLEOTIDE SEQUENCE</scope>
    <source>
        <strain evidence="3">DKR-6</strain>
    </source>
</reference>
<dbReference type="PANTHER" id="PTHR34047:SF10">
    <property type="entry name" value="GROUP II INTRON-ASSOCIATED OPEN READING FRAME"/>
    <property type="match status" value="1"/>
</dbReference>
<name>A0A934SYM4_9BURK</name>
<dbReference type="GO" id="GO:0008270">
    <property type="term" value="F:zinc ion binding"/>
    <property type="evidence" value="ECO:0007669"/>
    <property type="project" value="InterPro"/>
</dbReference>
<dbReference type="CDD" id="cd01651">
    <property type="entry name" value="RT_G2_intron"/>
    <property type="match status" value="1"/>
</dbReference>
<evidence type="ECO:0000259" key="2">
    <source>
        <dbReference type="PROSITE" id="PS50878"/>
    </source>
</evidence>
<keyword evidence="3" id="KW-0808">Transferase</keyword>
<dbReference type="Pfam" id="PF08388">
    <property type="entry name" value="GIIM"/>
    <property type="match status" value="1"/>
</dbReference>
<dbReference type="PROSITE" id="PS50878">
    <property type="entry name" value="RT_POL"/>
    <property type="match status" value="1"/>
</dbReference>
<dbReference type="SUPFAM" id="SSF56672">
    <property type="entry name" value="DNA/RNA polymerases"/>
    <property type="match status" value="1"/>
</dbReference>
<dbReference type="InterPro" id="IPR025960">
    <property type="entry name" value="RVT_N"/>
</dbReference>
<dbReference type="Gene3D" id="1.10.30.50">
    <property type="match status" value="1"/>
</dbReference>
<dbReference type="Pfam" id="PF13655">
    <property type="entry name" value="RVT_N"/>
    <property type="match status" value="1"/>
</dbReference>
<evidence type="ECO:0000313" key="3">
    <source>
        <dbReference type="EMBL" id="MBK4738079.1"/>
    </source>
</evidence>
<organism evidence="3 4">
    <name type="scientific">Noviherbaspirillum pedocola</name>
    <dbReference type="NCBI Taxonomy" id="2801341"/>
    <lineage>
        <taxon>Bacteria</taxon>
        <taxon>Pseudomonadati</taxon>
        <taxon>Pseudomonadota</taxon>
        <taxon>Betaproteobacteria</taxon>
        <taxon>Burkholderiales</taxon>
        <taxon>Oxalobacteraceae</taxon>
        <taxon>Noviherbaspirillum</taxon>
    </lineage>
</organism>
<protein>
    <submittedName>
        <fullName evidence="3">Group II intron reverse transcriptase/maturase</fullName>
        <ecNumber evidence="3">2.7.7.49</ecNumber>
    </submittedName>
</protein>
<keyword evidence="4" id="KW-1185">Reference proteome</keyword>
<dbReference type="NCBIfam" id="TIGR04416">
    <property type="entry name" value="group_II_RT_mat"/>
    <property type="match status" value="1"/>
</dbReference>
<dbReference type="InterPro" id="IPR013597">
    <property type="entry name" value="Mat_intron_G2"/>
</dbReference>
<dbReference type="EMBL" id="JAEPBG010000017">
    <property type="protein sequence ID" value="MBK4738079.1"/>
    <property type="molecule type" value="Genomic_DNA"/>
</dbReference>
<dbReference type="InterPro" id="IPR043502">
    <property type="entry name" value="DNA/RNA_pol_sf"/>
</dbReference>